<feature type="region of interest" description="Disordered" evidence="1">
    <location>
        <begin position="83"/>
        <end position="102"/>
    </location>
</feature>
<feature type="compositionally biased region" description="Polar residues" evidence="1">
    <location>
        <begin position="83"/>
        <end position="92"/>
    </location>
</feature>
<organism evidence="2">
    <name type="scientific">viral metagenome</name>
    <dbReference type="NCBI Taxonomy" id="1070528"/>
    <lineage>
        <taxon>unclassified sequences</taxon>
        <taxon>metagenomes</taxon>
        <taxon>organismal metagenomes</taxon>
    </lineage>
</organism>
<reference evidence="2" key="1">
    <citation type="journal article" date="2020" name="Nature">
        <title>Giant virus diversity and host interactions through global metagenomics.</title>
        <authorList>
            <person name="Schulz F."/>
            <person name="Roux S."/>
            <person name="Paez-Espino D."/>
            <person name="Jungbluth S."/>
            <person name="Walsh D.A."/>
            <person name="Denef V.J."/>
            <person name="McMahon K.D."/>
            <person name="Konstantinidis K.T."/>
            <person name="Eloe-Fadrosh E.A."/>
            <person name="Kyrpides N.C."/>
            <person name="Woyke T."/>
        </authorList>
    </citation>
    <scope>NUCLEOTIDE SEQUENCE</scope>
    <source>
        <strain evidence="2">GVMAG-M-3300023184-18</strain>
    </source>
</reference>
<evidence type="ECO:0000256" key="1">
    <source>
        <dbReference type="SAM" id="MobiDB-lite"/>
    </source>
</evidence>
<evidence type="ECO:0000313" key="2">
    <source>
        <dbReference type="EMBL" id="QHT86646.1"/>
    </source>
</evidence>
<sequence length="363" mass="39614">MTGIPNTPRQNLPLNFRTSNSLITTRVPHYAFKVATANSIVPGLHRPNTNGVPSNIHQHDFEGPEFKARPIKHWRRQLVPTSVNVTGSSSAPSGPLQPIGSSGRRNATVGLLMDRPGAVSYVGDASCKCVEQPGNSYTISEHFNATPKYASGTVIKPIENKGVIDNGDYEINTGIYNTRYICCTPQNNIIKSAPSLVSRAYYSDTYGYLKSRCKTYQQNASINRTPGVTYLGPDEQHIWATSSANGSQVYQTNNIYKPRVNPHACGGNSSSGASIVIFKPSNYQYSVQGAVDSSTRIEKLKLNTITTNANSLRSAFGNEAASACRFTGSGDTPYFLKNKYQPPICSETNLVALYRQNKRICSL</sequence>
<dbReference type="EMBL" id="MN740075">
    <property type="protein sequence ID" value="QHT86646.1"/>
    <property type="molecule type" value="Genomic_DNA"/>
</dbReference>
<protein>
    <submittedName>
        <fullName evidence="2">Uncharacterized protein</fullName>
    </submittedName>
</protein>
<proteinExistence type="predicted"/>
<accession>A0A6C0I2R6</accession>
<name>A0A6C0I2R6_9ZZZZ</name>
<dbReference type="AlphaFoldDB" id="A0A6C0I2R6"/>